<name>A0A9P8RHT5_9PEZI</name>
<evidence type="ECO:0000313" key="2">
    <source>
        <dbReference type="Proteomes" id="UP000758603"/>
    </source>
</evidence>
<sequence>MMATVAFICTVVMIKNATLKSLIPPKGRVQPSFTSGIFVKCVDKHPIFQRALRSGPAGHLESRKLALNTS</sequence>
<dbReference type="RefSeq" id="XP_045952798.1">
    <property type="nucleotide sequence ID" value="XM_046109587.1"/>
</dbReference>
<protein>
    <submittedName>
        <fullName evidence="1">Uncharacterized protein</fullName>
    </submittedName>
</protein>
<keyword evidence="2" id="KW-1185">Reference proteome</keyword>
<dbReference type="Proteomes" id="UP000758603">
    <property type="component" value="Unassembled WGS sequence"/>
</dbReference>
<gene>
    <name evidence="1" type="ORF">BKA67DRAFT_98130</name>
</gene>
<proteinExistence type="predicted"/>
<comment type="caution">
    <text evidence="1">The sequence shown here is derived from an EMBL/GenBank/DDBJ whole genome shotgun (WGS) entry which is preliminary data.</text>
</comment>
<accession>A0A9P8RHT5</accession>
<evidence type="ECO:0000313" key="1">
    <source>
        <dbReference type="EMBL" id="KAH6646284.1"/>
    </source>
</evidence>
<reference evidence="1" key="1">
    <citation type="journal article" date="2021" name="Nat. Commun.">
        <title>Genetic determinants of endophytism in the Arabidopsis root mycobiome.</title>
        <authorList>
            <person name="Mesny F."/>
            <person name="Miyauchi S."/>
            <person name="Thiergart T."/>
            <person name="Pickel B."/>
            <person name="Atanasova L."/>
            <person name="Karlsson M."/>
            <person name="Huettel B."/>
            <person name="Barry K.W."/>
            <person name="Haridas S."/>
            <person name="Chen C."/>
            <person name="Bauer D."/>
            <person name="Andreopoulos W."/>
            <person name="Pangilinan J."/>
            <person name="LaButti K."/>
            <person name="Riley R."/>
            <person name="Lipzen A."/>
            <person name="Clum A."/>
            <person name="Drula E."/>
            <person name="Henrissat B."/>
            <person name="Kohler A."/>
            <person name="Grigoriev I.V."/>
            <person name="Martin F.M."/>
            <person name="Hacquard S."/>
        </authorList>
    </citation>
    <scope>NUCLEOTIDE SEQUENCE</scope>
    <source>
        <strain evidence="1">MPI-SDFR-AT-0073</strain>
    </source>
</reference>
<dbReference type="GeneID" id="70138478"/>
<dbReference type="AlphaFoldDB" id="A0A9P8RHT5"/>
<dbReference type="EMBL" id="JAGPXC010000010">
    <property type="protein sequence ID" value="KAH6646284.1"/>
    <property type="molecule type" value="Genomic_DNA"/>
</dbReference>
<organism evidence="1 2">
    <name type="scientific">Truncatella angustata</name>
    <dbReference type="NCBI Taxonomy" id="152316"/>
    <lineage>
        <taxon>Eukaryota</taxon>
        <taxon>Fungi</taxon>
        <taxon>Dikarya</taxon>
        <taxon>Ascomycota</taxon>
        <taxon>Pezizomycotina</taxon>
        <taxon>Sordariomycetes</taxon>
        <taxon>Xylariomycetidae</taxon>
        <taxon>Amphisphaeriales</taxon>
        <taxon>Sporocadaceae</taxon>
        <taxon>Truncatella</taxon>
    </lineage>
</organism>